<evidence type="ECO:0000256" key="4">
    <source>
        <dbReference type="ARBA" id="ARBA00022737"/>
    </source>
</evidence>
<dbReference type="PROSITE" id="PS00211">
    <property type="entry name" value="ABC_TRANSPORTER_1"/>
    <property type="match status" value="2"/>
</dbReference>
<dbReference type="Pfam" id="PF17755">
    <property type="entry name" value="UvrA_DNA-bind"/>
    <property type="match status" value="1"/>
</dbReference>
<dbReference type="InterPro" id="IPR003593">
    <property type="entry name" value="AAA+_ATPase"/>
</dbReference>
<dbReference type="CDD" id="cd03270">
    <property type="entry name" value="ABC_UvrA_I"/>
    <property type="match status" value="1"/>
</dbReference>
<keyword evidence="8" id="KW-0863">Zinc-finger</keyword>
<dbReference type="GO" id="GO:0005737">
    <property type="term" value="C:cytoplasm"/>
    <property type="evidence" value="ECO:0007669"/>
    <property type="project" value="UniProtKB-SubCell"/>
</dbReference>
<organism evidence="18 19">
    <name type="scientific">Flammeovirga pacifica</name>
    <dbReference type="NCBI Taxonomy" id="915059"/>
    <lineage>
        <taxon>Bacteria</taxon>
        <taxon>Pseudomonadati</taxon>
        <taxon>Bacteroidota</taxon>
        <taxon>Cytophagia</taxon>
        <taxon>Cytophagales</taxon>
        <taxon>Flammeovirgaceae</taxon>
        <taxon>Flammeovirga</taxon>
    </lineage>
</organism>
<keyword evidence="19" id="KW-1185">Reference proteome</keyword>
<protein>
    <recommendedName>
        <fullName evidence="15">UvrABC system protein A</fullName>
    </recommendedName>
    <alternativeName>
        <fullName evidence="16">Excinuclease ABC subunit A</fullName>
    </alternativeName>
</protein>
<dbReference type="EMBL" id="JRYR02000001">
    <property type="protein sequence ID" value="OHX65428.1"/>
    <property type="molecule type" value="Genomic_DNA"/>
</dbReference>
<dbReference type="Gene3D" id="1.10.8.280">
    <property type="entry name" value="ABC transporter ATPase domain-like"/>
    <property type="match status" value="1"/>
</dbReference>
<dbReference type="AlphaFoldDB" id="A0A1S1YWP4"/>
<evidence type="ECO:0000256" key="6">
    <source>
        <dbReference type="ARBA" id="ARBA00022763"/>
    </source>
</evidence>
<dbReference type="Proteomes" id="UP000179797">
    <property type="component" value="Unassembled WGS sequence"/>
</dbReference>
<evidence type="ECO:0000256" key="14">
    <source>
        <dbReference type="ARBA" id="ARBA00038000"/>
    </source>
</evidence>
<feature type="domain" description="ABC transporter" evidence="17">
    <location>
        <begin position="443"/>
        <end position="747"/>
    </location>
</feature>
<reference evidence="18 19" key="1">
    <citation type="journal article" date="2012" name="Int. J. Syst. Evol. Microbiol.">
        <title>Flammeovirga pacifica sp. nov., isolated from deep-sea sediment.</title>
        <authorList>
            <person name="Xu H."/>
            <person name="Fu Y."/>
            <person name="Yang N."/>
            <person name="Ding Z."/>
            <person name="Lai Q."/>
            <person name="Zeng R."/>
        </authorList>
    </citation>
    <scope>NUCLEOTIDE SEQUENCE [LARGE SCALE GENOMIC DNA]</scope>
    <source>
        <strain evidence="19">DSM 24597 / LMG 26175 / WPAGA1</strain>
    </source>
</reference>
<evidence type="ECO:0000256" key="8">
    <source>
        <dbReference type="ARBA" id="ARBA00022771"/>
    </source>
</evidence>
<accession>A0A1S1YWP4</accession>
<evidence type="ECO:0000256" key="7">
    <source>
        <dbReference type="ARBA" id="ARBA00022769"/>
    </source>
</evidence>
<evidence type="ECO:0000256" key="1">
    <source>
        <dbReference type="ARBA" id="ARBA00004496"/>
    </source>
</evidence>
<evidence type="ECO:0000256" key="16">
    <source>
        <dbReference type="ARBA" id="ARBA00042156"/>
    </source>
</evidence>
<evidence type="ECO:0000256" key="2">
    <source>
        <dbReference type="ARBA" id="ARBA00022490"/>
    </source>
</evidence>
<evidence type="ECO:0000256" key="5">
    <source>
        <dbReference type="ARBA" id="ARBA00022741"/>
    </source>
</evidence>
<keyword evidence="6" id="KW-0227">DNA damage</keyword>
<proteinExistence type="inferred from homology"/>
<dbReference type="GO" id="GO:0006281">
    <property type="term" value="P:DNA repair"/>
    <property type="evidence" value="ECO:0007669"/>
    <property type="project" value="UniProtKB-KW"/>
</dbReference>
<keyword evidence="12" id="KW-0238">DNA-binding</keyword>
<evidence type="ECO:0000256" key="3">
    <source>
        <dbReference type="ARBA" id="ARBA00022723"/>
    </source>
</evidence>
<dbReference type="GO" id="GO:0003677">
    <property type="term" value="F:DNA binding"/>
    <property type="evidence" value="ECO:0007669"/>
    <property type="project" value="UniProtKB-KW"/>
</dbReference>
<dbReference type="InterPro" id="IPR017871">
    <property type="entry name" value="ABC_transporter-like_CS"/>
</dbReference>
<keyword evidence="11" id="KW-0267">Excision nuclease</keyword>
<keyword evidence="5" id="KW-0547">Nucleotide-binding</keyword>
<dbReference type="Gene3D" id="3.40.50.300">
    <property type="entry name" value="P-loop containing nucleotide triphosphate hydrolases"/>
    <property type="match status" value="3"/>
</dbReference>
<gene>
    <name evidence="18" type="ORF">NH26_03230</name>
</gene>
<name>A0A1S1YWP4_FLAPC</name>
<comment type="caution">
    <text evidence="18">The sequence shown here is derived from an EMBL/GenBank/DDBJ whole genome shotgun (WGS) entry which is preliminary data.</text>
</comment>
<dbReference type="SMART" id="SM00382">
    <property type="entry name" value="AAA"/>
    <property type="match status" value="2"/>
</dbReference>
<dbReference type="InterPro" id="IPR027417">
    <property type="entry name" value="P-loop_NTPase"/>
</dbReference>
<keyword evidence="2" id="KW-0963">Cytoplasm</keyword>
<dbReference type="Gene3D" id="1.20.1580.10">
    <property type="entry name" value="ABC transporter ATPase like domain"/>
    <property type="match status" value="2"/>
</dbReference>
<dbReference type="OrthoDB" id="9809851at2"/>
<dbReference type="GO" id="GO:0005524">
    <property type="term" value="F:ATP binding"/>
    <property type="evidence" value="ECO:0007669"/>
    <property type="project" value="UniProtKB-KW"/>
</dbReference>
<evidence type="ECO:0000313" key="18">
    <source>
        <dbReference type="EMBL" id="OHX65428.1"/>
    </source>
</evidence>
<dbReference type="PANTHER" id="PTHR43152:SF3">
    <property type="entry name" value="UVRABC SYSTEM PROTEIN A"/>
    <property type="match status" value="1"/>
</dbReference>
<evidence type="ECO:0000256" key="9">
    <source>
        <dbReference type="ARBA" id="ARBA00022833"/>
    </source>
</evidence>
<evidence type="ECO:0000259" key="17">
    <source>
        <dbReference type="PROSITE" id="PS50893"/>
    </source>
</evidence>
<evidence type="ECO:0000256" key="12">
    <source>
        <dbReference type="ARBA" id="ARBA00023125"/>
    </source>
</evidence>
<evidence type="ECO:0000256" key="11">
    <source>
        <dbReference type="ARBA" id="ARBA00022881"/>
    </source>
</evidence>
<dbReference type="GO" id="GO:0016887">
    <property type="term" value="F:ATP hydrolysis activity"/>
    <property type="evidence" value="ECO:0007669"/>
    <property type="project" value="InterPro"/>
</dbReference>
<keyword evidence="3" id="KW-0479">Metal-binding</keyword>
<dbReference type="RefSeq" id="WP_044225485.1">
    <property type="nucleotide sequence ID" value="NZ_JRYR02000001.1"/>
</dbReference>
<comment type="similarity">
    <text evidence="14">Belongs to the ABC transporter superfamily. UvrA family.</text>
</comment>
<dbReference type="SUPFAM" id="SSF52540">
    <property type="entry name" value="P-loop containing nucleoside triphosphate hydrolases"/>
    <property type="match status" value="2"/>
</dbReference>
<dbReference type="InterPro" id="IPR041552">
    <property type="entry name" value="UvrA_DNA-bd"/>
</dbReference>
<keyword evidence="9" id="KW-0862">Zinc</keyword>
<evidence type="ECO:0000256" key="15">
    <source>
        <dbReference type="ARBA" id="ARBA00039316"/>
    </source>
</evidence>
<sequence length="752" mass="83463">MSKIKIKGARQNNLKNISIDIPRNEIVVFTGLSGSGKSSLVFETITAEAQRQLYDTFSTFARSRLPKFDQADYDAIENLSPVILLEQKRISGNSRSNVGTLSEISSFLKLLFSRIGQPEVGMSNHFSPNTPEGMCPTCGGLGKLNDLEINQIIDWDKSLKEGAILFPDFKVNSLAWKIIANTGFFDLNTPLKEYSNDKIDLLFYADGEKFQFAGGEEGIDANFNGIVTKIKRGFLKKDFNSLSKARQKIIQQFVTTKPCPSCQGARLKKEVLDCRINGKNIYELGKLQLTELLDFFNSVPNQTVETVLEQLKHRTKNLVNIGIGYLNLERSTGTLSGGEAQRVQLAKQLGNSLTEMLYVLDEPSVGLHPRDVKLVADLLIDLKEKGNTILMVEHDPDLIKIADHVIDMGPKAGRLGGQVIFQGSYNQLLQSNTLTGQFMKQKIYVKTEFRAWTETFEIKNASANNLKGIDVQIPAKIFTCITGVAGSGKSSLIHKEFLKIHPEAIVIDQSPVGKSIRSNPATYTGVFDDIRDLFARSNEGTIASLFSFNKEGACENCNGLGYIMMDLAFMDPIKTTCEKCGGHRYNKQVESYLLDGKTIVDVLNLTISDALQFFKEPKILKKLQVLEEVGLDYLQLGQPLSTLSGGECQRVKLASELHKEGNIYIMDEPTTGLHLSDISKIIELIEKLVKKGNSVIVIEHSLDIMNNADWIIDIGPEGGSNGGKIVFEGTPINLQKKNNGYTAKYLKEYNKK</sequence>
<keyword evidence="4" id="KW-0677">Repeat</keyword>
<dbReference type="PROSITE" id="PS50893">
    <property type="entry name" value="ABC_TRANSPORTER_2"/>
    <property type="match status" value="1"/>
</dbReference>
<dbReference type="GO" id="GO:0008270">
    <property type="term" value="F:zinc ion binding"/>
    <property type="evidence" value="ECO:0007669"/>
    <property type="project" value="UniProtKB-KW"/>
</dbReference>
<dbReference type="InterPro" id="IPR003439">
    <property type="entry name" value="ABC_transporter-like_ATP-bd"/>
</dbReference>
<comment type="subcellular location">
    <subcellularLocation>
        <location evidence="1">Cytoplasm</location>
    </subcellularLocation>
</comment>
<keyword evidence="10" id="KW-0067">ATP-binding</keyword>
<keyword evidence="7" id="KW-0228">DNA excision</keyword>
<keyword evidence="13" id="KW-0234">DNA repair</keyword>
<dbReference type="Pfam" id="PF00005">
    <property type="entry name" value="ABC_tran"/>
    <property type="match status" value="1"/>
</dbReference>
<dbReference type="STRING" id="915059.NH26_03230"/>
<dbReference type="PANTHER" id="PTHR43152">
    <property type="entry name" value="UVRABC SYSTEM PROTEIN A"/>
    <property type="match status" value="1"/>
</dbReference>
<evidence type="ECO:0000256" key="10">
    <source>
        <dbReference type="ARBA" id="ARBA00022840"/>
    </source>
</evidence>
<evidence type="ECO:0000313" key="19">
    <source>
        <dbReference type="Proteomes" id="UP000179797"/>
    </source>
</evidence>
<evidence type="ECO:0000256" key="13">
    <source>
        <dbReference type="ARBA" id="ARBA00023204"/>
    </source>
</evidence>
<dbReference type="GO" id="GO:0004518">
    <property type="term" value="F:nuclease activity"/>
    <property type="evidence" value="ECO:0007669"/>
    <property type="project" value="UniProtKB-KW"/>
</dbReference>